<evidence type="ECO:0000313" key="3">
    <source>
        <dbReference type="Proteomes" id="UP001165136"/>
    </source>
</evidence>
<organism evidence="2 3">
    <name type="scientific">Amycolatopsis taiwanensis</name>
    <dbReference type="NCBI Taxonomy" id="342230"/>
    <lineage>
        <taxon>Bacteria</taxon>
        <taxon>Bacillati</taxon>
        <taxon>Actinomycetota</taxon>
        <taxon>Actinomycetes</taxon>
        <taxon>Pseudonocardiales</taxon>
        <taxon>Pseudonocardiaceae</taxon>
        <taxon>Amycolatopsis</taxon>
    </lineage>
</organism>
<dbReference type="InterPro" id="IPR044855">
    <property type="entry name" value="CoA-Trfase_III_dom3_sf"/>
</dbReference>
<dbReference type="Proteomes" id="UP001165136">
    <property type="component" value="Unassembled WGS sequence"/>
</dbReference>
<dbReference type="InterPro" id="IPR003673">
    <property type="entry name" value="CoA-Trfase_fam_III"/>
</dbReference>
<dbReference type="InterPro" id="IPR050483">
    <property type="entry name" value="CoA-transferase_III_domain"/>
</dbReference>
<protein>
    <submittedName>
        <fullName evidence="2">CoA transferase</fullName>
    </submittedName>
</protein>
<dbReference type="SUPFAM" id="SSF89796">
    <property type="entry name" value="CoA-transferase family III (CaiB/BaiF)"/>
    <property type="match status" value="1"/>
</dbReference>
<dbReference type="RefSeq" id="WP_285491030.1">
    <property type="nucleotide sequence ID" value="NZ_BSTI01000034.1"/>
</dbReference>
<dbReference type="PANTHER" id="PTHR48207">
    <property type="entry name" value="SUCCINATE--HYDROXYMETHYLGLUTARATE COA-TRANSFERASE"/>
    <property type="match status" value="1"/>
</dbReference>
<dbReference type="InterPro" id="IPR023606">
    <property type="entry name" value="CoA-Trfase_III_dom_1_sf"/>
</dbReference>
<dbReference type="EMBL" id="BSTI01000034">
    <property type="protein sequence ID" value="GLY71310.1"/>
    <property type="molecule type" value="Genomic_DNA"/>
</dbReference>
<keyword evidence="3" id="KW-1185">Reference proteome</keyword>
<dbReference type="Gene3D" id="3.40.50.10540">
    <property type="entry name" value="Crotonobetainyl-coa:carnitine coa-transferase, domain 1"/>
    <property type="match status" value="1"/>
</dbReference>
<gene>
    <name evidence="2" type="ORF">Atai01_79290</name>
</gene>
<evidence type="ECO:0000256" key="1">
    <source>
        <dbReference type="ARBA" id="ARBA00022679"/>
    </source>
</evidence>
<accession>A0A9W6RAR3</accession>
<name>A0A9W6RAR3_9PSEU</name>
<dbReference type="GO" id="GO:0008410">
    <property type="term" value="F:CoA-transferase activity"/>
    <property type="evidence" value="ECO:0007669"/>
    <property type="project" value="TreeGrafter"/>
</dbReference>
<reference evidence="2" key="1">
    <citation type="submission" date="2023-03" db="EMBL/GenBank/DDBJ databases">
        <title>Amycolatopsis taiwanensis NBRC 103393.</title>
        <authorList>
            <person name="Ichikawa N."/>
            <person name="Sato H."/>
            <person name="Tonouchi N."/>
        </authorList>
    </citation>
    <scope>NUCLEOTIDE SEQUENCE</scope>
    <source>
        <strain evidence="2">NBRC 103393</strain>
    </source>
</reference>
<proteinExistence type="predicted"/>
<dbReference type="Gene3D" id="3.30.1540.10">
    <property type="entry name" value="formyl-coa transferase, domain 3"/>
    <property type="match status" value="1"/>
</dbReference>
<sequence>MAETGGQVLSGIRVIDLSRWVAGEFATKLFADFGADVIKVERPGEGSLTRKWGPFPGDVPDPERSALFLHLNTNKRSIALDLRAEPDRDVLFSLIRTAHAVVESFRPGHLEAIGLGPDTLRAINPRLVVTQISAFGQTGPYRDREATGIVLQAAGGPMNATGQADRAPLRKPGLLEHYTIGRSAGQATMAAVLRARRCGKGATIDVSGQEVLLSGADRRASYLVSAAYSGMVAPRGVRSPHRHGATFTGPFRTLDGFVMVYVTNQAFWNRFVELVGDGDPAFRARYLDRQTVAGEDREDFLAYVTRWFSGRHKVAVMEAAERARIPVTAFLSVSEVMAHPHFRRRGAFVAADHPVAGRFEYAGAPWRMDRGFSLRSTAPLLGQHGAEIRTELEAEKKA</sequence>
<evidence type="ECO:0000313" key="2">
    <source>
        <dbReference type="EMBL" id="GLY71310.1"/>
    </source>
</evidence>
<comment type="caution">
    <text evidence="2">The sequence shown here is derived from an EMBL/GenBank/DDBJ whole genome shotgun (WGS) entry which is preliminary data.</text>
</comment>
<dbReference type="Pfam" id="PF02515">
    <property type="entry name" value="CoA_transf_3"/>
    <property type="match status" value="1"/>
</dbReference>
<dbReference type="PANTHER" id="PTHR48207:SF3">
    <property type="entry name" value="SUCCINATE--HYDROXYMETHYLGLUTARATE COA-TRANSFERASE"/>
    <property type="match status" value="1"/>
</dbReference>
<keyword evidence="1 2" id="KW-0808">Transferase</keyword>
<dbReference type="AlphaFoldDB" id="A0A9W6RAR3"/>